<reference evidence="3" key="1">
    <citation type="submission" date="2019-03" db="EMBL/GenBank/DDBJ databases">
        <title>Weissella sp. 26KH-42 Genome sequencing.</title>
        <authorList>
            <person name="Heo J."/>
            <person name="Kim S.-J."/>
            <person name="Kim J.-S."/>
            <person name="Hong S.-B."/>
            <person name="Kwon S.-W."/>
        </authorList>
    </citation>
    <scope>NUCLEOTIDE SEQUENCE [LARGE SCALE GENOMIC DNA]</scope>
    <source>
        <strain evidence="3">26KH-42</strain>
    </source>
</reference>
<name>A0A4P6YWM1_9LACO</name>
<dbReference type="OrthoDB" id="6197054at2"/>
<proteinExistence type="predicted"/>
<dbReference type="EMBL" id="CP037940">
    <property type="protein sequence ID" value="QBO37167.1"/>
    <property type="molecule type" value="Genomic_DNA"/>
</dbReference>
<evidence type="ECO:0000259" key="1">
    <source>
        <dbReference type="Pfam" id="PF01610"/>
    </source>
</evidence>
<organism evidence="2 3">
    <name type="scientific">Periweissella cryptocerci</name>
    <dbReference type="NCBI Taxonomy" id="2506420"/>
    <lineage>
        <taxon>Bacteria</taxon>
        <taxon>Bacillati</taxon>
        <taxon>Bacillota</taxon>
        <taxon>Bacilli</taxon>
        <taxon>Lactobacillales</taxon>
        <taxon>Lactobacillaceae</taxon>
        <taxon>Periweissella</taxon>
    </lineage>
</organism>
<dbReference type="InterPro" id="IPR002560">
    <property type="entry name" value="Transposase_DDE"/>
</dbReference>
<keyword evidence="3" id="KW-1185">Reference proteome</keyword>
<sequence>MANFSLNRKCVKLVVTDMNANYQTVVRRMFPNAQVVIDPLSYCPTGDESRSICPKLGTKHCRQTVLESYKILKSTGNFS</sequence>
<feature type="domain" description="Transposase IS204/IS1001/IS1096/IS1165 DDE" evidence="1">
    <location>
        <begin position="7"/>
        <end position="39"/>
    </location>
</feature>
<dbReference type="AlphaFoldDB" id="A0A4P6YWM1"/>
<dbReference type="Proteomes" id="UP000292886">
    <property type="component" value="Chromosome"/>
</dbReference>
<evidence type="ECO:0000313" key="3">
    <source>
        <dbReference type="Proteomes" id="UP000292886"/>
    </source>
</evidence>
<protein>
    <recommendedName>
        <fullName evidence="1">Transposase IS204/IS1001/IS1096/IS1165 DDE domain-containing protein</fullName>
    </recommendedName>
</protein>
<evidence type="ECO:0000313" key="2">
    <source>
        <dbReference type="EMBL" id="QBO37167.1"/>
    </source>
</evidence>
<dbReference type="Pfam" id="PF01610">
    <property type="entry name" value="DDE_Tnp_ISL3"/>
    <property type="match status" value="1"/>
</dbReference>
<dbReference type="KEGG" id="wei:EQG49_12240"/>
<gene>
    <name evidence="2" type="ORF">EQG49_12240</name>
</gene>
<dbReference type="RefSeq" id="WP_133364244.1">
    <property type="nucleotide sequence ID" value="NZ_CP037940.1"/>
</dbReference>
<accession>A0A4P6YWM1</accession>